<protein>
    <submittedName>
        <fullName evidence="1">Putative secreted protein</fullName>
    </submittedName>
</protein>
<accession>A0A2M4CFQ5</accession>
<name>A0A2M4CFQ5_9DIPT</name>
<proteinExistence type="predicted"/>
<evidence type="ECO:0000313" key="1">
    <source>
        <dbReference type="EMBL" id="MBW64154.1"/>
    </source>
</evidence>
<reference evidence="1" key="1">
    <citation type="submission" date="2018-01" db="EMBL/GenBank/DDBJ databases">
        <title>An insight into the sialome of Amazonian anophelines.</title>
        <authorList>
            <person name="Ribeiro J.M."/>
            <person name="Scarpassa V."/>
            <person name="Calvo E."/>
        </authorList>
    </citation>
    <scope>NUCLEOTIDE SEQUENCE</scope>
    <source>
        <tissue evidence="1">Salivary glands</tissue>
    </source>
</reference>
<sequence>MWGTIITLSRSWLFVFRRLFFFKPPPFSRCYDHTPQPTDRKSRLESYALLEGSTRKQRRRQQRGGH</sequence>
<organism evidence="1">
    <name type="scientific">Anopheles marajoara</name>
    <dbReference type="NCBI Taxonomy" id="58244"/>
    <lineage>
        <taxon>Eukaryota</taxon>
        <taxon>Metazoa</taxon>
        <taxon>Ecdysozoa</taxon>
        <taxon>Arthropoda</taxon>
        <taxon>Hexapoda</taxon>
        <taxon>Insecta</taxon>
        <taxon>Pterygota</taxon>
        <taxon>Neoptera</taxon>
        <taxon>Endopterygota</taxon>
        <taxon>Diptera</taxon>
        <taxon>Nematocera</taxon>
        <taxon>Culicoidea</taxon>
        <taxon>Culicidae</taxon>
        <taxon>Anophelinae</taxon>
        <taxon>Anopheles</taxon>
    </lineage>
</organism>
<dbReference type="EMBL" id="GGFJ01015013">
    <property type="protein sequence ID" value="MBW64154.1"/>
    <property type="molecule type" value="Transcribed_RNA"/>
</dbReference>
<dbReference type="AlphaFoldDB" id="A0A2M4CFQ5"/>